<dbReference type="GO" id="GO:0016925">
    <property type="term" value="P:protein sumoylation"/>
    <property type="evidence" value="ECO:0007669"/>
    <property type="project" value="TreeGrafter"/>
</dbReference>
<dbReference type="Proteomes" id="UP000503462">
    <property type="component" value="Chromosome 2"/>
</dbReference>
<dbReference type="EMBL" id="CP051140">
    <property type="protein sequence ID" value="QIW97025.1"/>
    <property type="molecule type" value="Genomic_DNA"/>
</dbReference>
<protein>
    <submittedName>
        <fullName evidence="1">Uncharacterized protein</fullName>
    </submittedName>
</protein>
<dbReference type="PANTHER" id="PTHR10782:SF4">
    <property type="entry name" value="TONALLI, ISOFORM E"/>
    <property type="match status" value="1"/>
</dbReference>
<sequence length="218" mass="24425">MPLDISHFVVDGPNILSVAFTSRIVPDTKVAVAVEGIHTVTHEDIMTAIKQRSYADVLATIQKFISSNSTGDDELRVLSSGRRNISLLDPYSSCTTCKIPVRGIDCKHFECSDLETFLSQQERRYPGYPSIVDGWRYPICKGDARPHMLFKDGFHLQVREELMRIERTDVRAITVEPDGTWRPVLPPQTGSAVCPKHDMSRSSKANAPKKVVEVIELD</sequence>
<gene>
    <name evidence="1" type="ORF">AMS68_002543</name>
</gene>
<dbReference type="OrthoDB" id="27975at2759"/>
<keyword evidence="2" id="KW-1185">Reference proteome</keyword>
<dbReference type="InterPro" id="IPR013083">
    <property type="entry name" value="Znf_RING/FYVE/PHD"/>
</dbReference>
<evidence type="ECO:0000313" key="2">
    <source>
        <dbReference type="Proteomes" id="UP000503462"/>
    </source>
</evidence>
<dbReference type="GO" id="GO:0061665">
    <property type="term" value="F:SUMO ligase activity"/>
    <property type="evidence" value="ECO:0007669"/>
    <property type="project" value="TreeGrafter"/>
</dbReference>
<dbReference type="GO" id="GO:0000785">
    <property type="term" value="C:chromatin"/>
    <property type="evidence" value="ECO:0007669"/>
    <property type="project" value="TreeGrafter"/>
</dbReference>
<dbReference type="PANTHER" id="PTHR10782">
    <property type="entry name" value="ZINC FINGER MIZ DOMAIN-CONTAINING PROTEIN"/>
    <property type="match status" value="1"/>
</dbReference>
<proteinExistence type="predicted"/>
<dbReference type="Gene3D" id="3.30.40.10">
    <property type="entry name" value="Zinc/RING finger domain, C3HC4 (zinc finger)"/>
    <property type="match status" value="1"/>
</dbReference>
<organism evidence="1 2">
    <name type="scientific">Peltaster fructicola</name>
    <dbReference type="NCBI Taxonomy" id="286661"/>
    <lineage>
        <taxon>Eukaryota</taxon>
        <taxon>Fungi</taxon>
        <taxon>Dikarya</taxon>
        <taxon>Ascomycota</taxon>
        <taxon>Pezizomycotina</taxon>
        <taxon>Dothideomycetes</taxon>
        <taxon>Dothideomycetes incertae sedis</taxon>
        <taxon>Peltaster</taxon>
    </lineage>
</organism>
<dbReference type="AlphaFoldDB" id="A0A6H0XQQ9"/>
<accession>A0A6H0XQQ9</accession>
<name>A0A6H0XQQ9_9PEZI</name>
<reference evidence="1 2" key="1">
    <citation type="journal article" date="2016" name="Sci. Rep.">
        <title>Peltaster fructicola genome reveals evolution from an invasive phytopathogen to an ectophytic parasite.</title>
        <authorList>
            <person name="Xu C."/>
            <person name="Chen H."/>
            <person name="Gleason M.L."/>
            <person name="Xu J.R."/>
            <person name="Liu H."/>
            <person name="Zhang R."/>
            <person name="Sun G."/>
        </authorList>
    </citation>
    <scope>NUCLEOTIDE SEQUENCE [LARGE SCALE GENOMIC DNA]</scope>
    <source>
        <strain evidence="1 2">LNHT1506</strain>
    </source>
</reference>
<evidence type="ECO:0000313" key="1">
    <source>
        <dbReference type="EMBL" id="QIW97025.1"/>
    </source>
</evidence>